<dbReference type="GO" id="GO:0016301">
    <property type="term" value="F:kinase activity"/>
    <property type="evidence" value="ECO:0007669"/>
    <property type="project" value="UniProtKB-KW"/>
</dbReference>
<protein>
    <submittedName>
        <fullName evidence="2">Kinase</fullName>
    </submittedName>
</protein>
<evidence type="ECO:0000313" key="2">
    <source>
        <dbReference type="EMBL" id="GIG94520.1"/>
    </source>
</evidence>
<sequence length="172" mass="19141">MIIAITGLPGTGKSTLARQLAKALHARVLDKDHIRAALFGFEGTTYTRGQDDFVVGIIYRTTARLLAEDPTRTVILDGRTYSQTYQVEAVRRLATSLRQPLKIIECRCDDTTARNRLRRDRTADNHPAANRDPSLHSTLKAQAHPIPGPKLVIDTNKPQSEVLHACLDYLSN</sequence>
<dbReference type="Gene3D" id="3.40.50.300">
    <property type="entry name" value="P-loop containing nucleotide triphosphate hydrolases"/>
    <property type="match status" value="1"/>
</dbReference>
<evidence type="ECO:0000313" key="3">
    <source>
        <dbReference type="Proteomes" id="UP000621500"/>
    </source>
</evidence>
<evidence type="ECO:0000256" key="1">
    <source>
        <dbReference type="SAM" id="MobiDB-lite"/>
    </source>
</evidence>
<dbReference type="Proteomes" id="UP000621500">
    <property type="component" value="Unassembled WGS sequence"/>
</dbReference>
<dbReference type="PANTHER" id="PTHR37807">
    <property type="entry name" value="OS07G0160300 PROTEIN"/>
    <property type="match status" value="1"/>
</dbReference>
<dbReference type="Pfam" id="PF13671">
    <property type="entry name" value="AAA_33"/>
    <property type="match status" value="1"/>
</dbReference>
<accession>A0ABQ4EIS7</accession>
<dbReference type="RefSeq" id="WP_203856178.1">
    <property type="nucleotide sequence ID" value="NZ_BAAAZQ010000005.1"/>
</dbReference>
<keyword evidence="2" id="KW-0418">Kinase</keyword>
<proteinExistence type="predicted"/>
<dbReference type="InterPro" id="IPR027417">
    <property type="entry name" value="P-loop_NTPase"/>
</dbReference>
<feature type="region of interest" description="Disordered" evidence="1">
    <location>
        <begin position="117"/>
        <end position="141"/>
    </location>
</feature>
<organism evidence="2 3">
    <name type="scientific">Plantactinospora mayteni</name>
    <dbReference type="NCBI Taxonomy" id="566021"/>
    <lineage>
        <taxon>Bacteria</taxon>
        <taxon>Bacillati</taxon>
        <taxon>Actinomycetota</taxon>
        <taxon>Actinomycetes</taxon>
        <taxon>Micromonosporales</taxon>
        <taxon>Micromonosporaceae</taxon>
        <taxon>Plantactinospora</taxon>
    </lineage>
</organism>
<keyword evidence="2" id="KW-0808">Transferase</keyword>
<reference evidence="2 3" key="1">
    <citation type="submission" date="2021-01" db="EMBL/GenBank/DDBJ databases">
        <title>Whole genome shotgun sequence of Plantactinospora mayteni NBRC 109088.</title>
        <authorList>
            <person name="Komaki H."/>
            <person name="Tamura T."/>
        </authorList>
    </citation>
    <scope>NUCLEOTIDE SEQUENCE [LARGE SCALE GENOMIC DNA]</scope>
    <source>
        <strain evidence="2 3">NBRC 109088</strain>
    </source>
</reference>
<dbReference type="PANTHER" id="PTHR37807:SF3">
    <property type="entry name" value="OS07G0160300 PROTEIN"/>
    <property type="match status" value="1"/>
</dbReference>
<comment type="caution">
    <text evidence="2">The sequence shown here is derived from an EMBL/GenBank/DDBJ whole genome shotgun (WGS) entry which is preliminary data.</text>
</comment>
<keyword evidence="3" id="KW-1185">Reference proteome</keyword>
<dbReference type="EMBL" id="BONX01000006">
    <property type="protein sequence ID" value="GIG94520.1"/>
    <property type="molecule type" value="Genomic_DNA"/>
</dbReference>
<gene>
    <name evidence="2" type="ORF">Pma05_10930</name>
</gene>
<name>A0ABQ4EIS7_9ACTN</name>
<dbReference type="SUPFAM" id="SSF52540">
    <property type="entry name" value="P-loop containing nucleoside triphosphate hydrolases"/>
    <property type="match status" value="1"/>
</dbReference>